<dbReference type="Proteomes" id="UP000178106">
    <property type="component" value="Unassembled WGS sequence"/>
</dbReference>
<dbReference type="AlphaFoldDB" id="A0A1G2E3T2"/>
<organism evidence="1 2">
    <name type="scientific">Candidatus Lloydbacteria bacterium RIFOXYC12_FULL_46_25</name>
    <dbReference type="NCBI Taxonomy" id="1798670"/>
    <lineage>
        <taxon>Bacteria</taxon>
        <taxon>Candidatus Lloydiibacteriota</taxon>
    </lineage>
</organism>
<evidence type="ECO:0000313" key="2">
    <source>
        <dbReference type="Proteomes" id="UP000178106"/>
    </source>
</evidence>
<gene>
    <name evidence="1" type="ORF">A2494_00065</name>
</gene>
<reference evidence="1 2" key="1">
    <citation type="journal article" date="2016" name="Nat. Commun.">
        <title>Thousands of microbial genomes shed light on interconnected biogeochemical processes in an aquifer system.</title>
        <authorList>
            <person name="Anantharaman K."/>
            <person name="Brown C.T."/>
            <person name="Hug L.A."/>
            <person name="Sharon I."/>
            <person name="Castelle C.J."/>
            <person name="Probst A.J."/>
            <person name="Thomas B.C."/>
            <person name="Singh A."/>
            <person name="Wilkins M.J."/>
            <person name="Karaoz U."/>
            <person name="Brodie E.L."/>
            <person name="Williams K.H."/>
            <person name="Hubbard S.S."/>
            <person name="Banfield J.F."/>
        </authorList>
    </citation>
    <scope>NUCLEOTIDE SEQUENCE [LARGE SCALE GENOMIC DNA]</scope>
</reference>
<proteinExistence type="predicted"/>
<dbReference type="EMBL" id="MHLU01000022">
    <property type="protein sequence ID" value="OGZ20312.1"/>
    <property type="molecule type" value="Genomic_DNA"/>
</dbReference>
<evidence type="ECO:0000313" key="1">
    <source>
        <dbReference type="EMBL" id="OGZ20312.1"/>
    </source>
</evidence>
<comment type="caution">
    <text evidence="1">The sequence shown here is derived from an EMBL/GenBank/DDBJ whole genome shotgun (WGS) entry which is preliminary data.</text>
</comment>
<name>A0A1G2E3T2_9BACT</name>
<sequence length="94" mass="10481">MTDSSHSVLVNKAVSIVEQSRLSPADKKLLEGRVPFVAESMLQMFVEVCEEDPFGVDAVVESLKKKLDAQGNLKKIHEVVKQERREIEDMLAVG</sequence>
<protein>
    <submittedName>
        <fullName evidence="1">Uncharacterized protein</fullName>
    </submittedName>
</protein>
<accession>A0A1G2E3T2</accession>